<name>A0A1G9JTK6_9ACTN</name>
<dbReference type="EMBL" id="FNGP01000002">
    <property type="protein sequence ID" value="SDL40213.1"/>
    <property type="molecule type" value="Genomic_DNA"/>
</dbReference>
<dbReference type="AlphaFoldDB" id="A0A1G9JTK6"/>
<accession>A0A1G9JTK6</accession>
<dbReference type="OrthoDB" id="3533156at2"/>
<dbReference type="Gene3D" id="3.40.630.30">
    <property type="match status" value="1"/>
</dbReference>
<dbReference type="InterPro" id="IPR016181">
    <property type="entry name" value="Acyl_CoA_acyltransferase"/>
</dbReference>
<keyword evidence="2" id="KW-0808">Transferase</keyword>
<evidence type="ECO:0000313" key="2">
    <source>
        <dbReference type="EMBL" id="SDL40213.1"/>
    </source>
</evidence>
<evidence type="ECO:0000313" key="3">
    <source>
        <dbReference type="Proteomes" id="UP000199475"/>
    </source>
</evidence>
<organism evidence="2 3">
    <name type="scientific">Tessaracoccus oleiagri</name>
    <dbReference type="NCBI Taxonomy" id="686624"/>
    <lineage>
        <taxon>Bacteria</taxon>
        <taxon>Bacillati</taxon>
        <taxon>Actinomycetota</taxon>
        <taxon>Actinomycetes</taxon>
        <taxon>Propionibacteriales</taxon>
        <taxon>Propionibacteriaceae</taxon>
        <taxon>Tessaracoccus</taxon>
    </lineage>
</organism>
<feature type="domain" description="N-acetyltransferase" evidence="1">
    <location>
        <begin position="9"/>
        <end position="177"/>
    </location>
</feature>
<dbReference type="InterPro" id="IPR000182">
    <property type="entry name" value="GNAT_dom"/>
</dbReference>
<dbReference type="PROSITE" id="PS51186">
    <property type="entry name" value="GNAT"/>
    <property type="match status" value="1"/>
</dbReference>
<dbReference type="SUPFAM" id="SSF55729">
    <property type="entry name" value="Acyl-CoA N-acyltransferases (Nat)"/>
    <property type="match status" value="1"/>
</dbReference>
<protein>
    <submittedName>
        <fullName evidence="2">Protein N-acetyltransferase, RimJ/RimL family</fullName>
    </submittedName>
</protein>
<dbReference type="STRING" id="686624.SAMN04488242_1430"/>
<evidence type="ECO:0000259" key="1">
    <source>
        <dbReference type="PROSITE" id="PS51186"/>
    </source>
</evidence>
<dbReference type="Proteomes" id="UP000199475">
    <property type="component" value="Unassembled WGS sequence"/>
</dbReference>
<sequence>MIPLRTERLNLRAFDEGDLRFVFRVHQHPDLARFIPSAVTPDEATARRHLERFMTLAEHPVQGFTVAELRDAVDGRAAGTPVGLIMVKPIPPSGGGEAVDLEIGWRQAPEHCGHGYITEAAGAVLDAVLGAGVDEVVAVAHPDNFPSHAVAERIGMDRVGLTRAYYDTETLLFRRRRAGEGPFPPRG</sequence>
<dbReference type="InterPro" id="IPR051531">
    <property type="entry name" value="N-acetyltransferase"/>
</dbReference>
<reference evidence="2 3" key="1">
    <citation type="submission" date="2016-10" db="EMBL/GenBank/DDBJ databases">
        <authorList>
            <person name="de Groot N.N."/>
        </authorList>
    </citation>
    <scope>NUCLEOTIDE SEQUENCE [LARGE SCALE GENOMIC DNA]</scope>
    <source>
        <strain evidence="2 3">CGMCC 1.9159</strain>
    </source>
</reference>
<dbReference type="GO" id="GO:0016747">
    <property type="term" value="F:acyltransferase activity, transferring groups other than amino-acyl groups"/>
    <property type="evidence" value="ECO:0007669"/>
    <property type="project" value="InterPro"/>
</dbReference>
<gene>
    <name evidence="2" type="ORF">SAMN04488242_1430</name>
</gene>
<keyword evidence="3" id="KW-1185">Reference proteome</keyword>
<dbReference type="PANTHER" id="PTHR43792:SF1">
    <property type="entry name" value="N-ACETYLTRANSFERASE DOMAIN-CONTAINING PROTEIN"/>
    <property type="match status" value="1"/>
</dbReference>
<dbReference type="Pfam" id="PF13302">
    <property type="entry name" value="Acetyltransf_3"/>
    <property type="match status" value="1"/>
</dbReference>
<dbReference type="RefSeq" id="WP_093250393.1">
    <property type="nucleotide sequence ID" value="NZ_FNGP01000002.1"/>
</dbReference>
<dbReference type="PANTHER" id="PTHR43792">
    <property type="entry name" value="GNAT FAMILY, PUTATIVE (AFU_ORTHOLOGUE AFUA_3G00765)-RELATED-RELATED"/>
    <property type="match status" value="1"/>
</dbReference>
<proteinExistence type="predicted"/>